<comment type="caution">
    <text evidence="8">The sequence shown here is derived from an EMBL/GenBank/DDBJ whole genome shotgun (WGS) entry which is preliminary data.</text>
</comment>
<dbReference type="SMART" id="SM00456">
    <property type="entry name" value="WW"/>
    <property type="match status" value="1"/>
</dbReference>
<dbReference type="AlphaFoldDB" id="A0A2P4YC42"/>
<dbReference type="GO" id="GO:0005634">
    <property type="term" value="C:nucleus"/>
    <property type="evidence" value="ECO:0007669"/>
    <property type="project" value="UniProtKB-SubCell"/>
</dbReference>
<comment type="subcellular location">
    <subcellularLocation>
        <location evidence="2">Cytoplasm</location>
    </subcellularLocation>
    <subcellularLocation>
        <location evidence="1">Nucleus</location>
    </subcellularLocation>
</comment>
<reference evidence="8 9" key="1">
    <citation type="journal article" date="2017" name="Genome Biol. Evol.">
        <title>Phytophthora megakarya and P. palmivora, closely related causal agents of cacao black pod rot, underwent increases in genome sizes and gene numbers by different mechanisms.</title>
        <authorList>
            <person name="Ali S.S."/>
            <person name="Shao J."/>
            <person name="Lary D.J."/>
            <person name="Kronmiller B."/>
            <person name="Shen D."/>
            <person name="Strem M.D."/>
            <person name="Amoako-Attah I."/>
            <person name="Akrofi A.Y."/>
            <person name="Begoude B.A."/>
            <person name="Ten Hoopen G.M."/>
            <person name="Coulibaly K."/>
            <person name="Kebe B.I."/>
            <person name="Melnick R.L."/>
            <person name="Guiltinan M.J."/>
            <person name="Tyler B.M."/>
            <person name="Meinhardt L.W."/>
            <person name="Bailey B.A."/>
        </authorList>
    </citation>
    <scope>NUCLEOTIDE SEQUENCE [LARGE SCALE GENOMIC DNA]</scope>
    <source>
        <strain evidence="9">sbr112.9</strain>
    </source>
</reference>
<evidence type="ECO:0000256" key="4">
    <source>
        <dbReference type="ARBA" id="ARBA00023242"/>
    </source>
</evidence>
<sequence length="239" mass="27346">MNRATHAGFCAFDERNAGGRFQTQAELRHFKQVIAYTGAGVDCGEKVDEIQVGSPTKRSEALSTLSRRMREERAAHEARIANMNRRITDYHNRENDRLHATTATTNFPAMHPKTQMISPGTTIRIRDPKPPNVLVMGKRTPMGTPRSDHDTMPWKSSARLNFSNQESRDLYCEALLRYICQQKEDISMNSSPRYVDEVTTNDIPLPIGWEEKIDAKGRVFFIDHINRVTTWDDPRKTTP</sequence>
<dbReference type="GO" id="GO:0016874">
    <property type="term" value="F:ligase activity"/>
    <property type="evidence" value="ECO:0007669"/>
    <property type="project" value="UniProtKB-KW"/>
</dbReference>
<dbReference type="Proteomes" id="UP000237271">
    <property type="component" value="Unassembled WGS sequence"/>
</dbReference>
<dbReference type="PANTHER" id="PTHR17616:SF8">
    <property type="entry name" value="TRANSCRIPTIONAL COACTIVATOR YORKIE"/>
    <property type="match status" value="1"/>
</dbReference>
<dbReference type="InterPro" id="IPR051583">
    <property type="entry name" value="YAP1"/>
</dbReference>
<name>A0A2P4YC42_9STRA</name>
<accession>A0A2P4YC42</accession>
<evidence type="ECO:0000313" key="9">
    <source>
        <dbReference type="Proteomes" id="UP000237271"/>
    </source>
</evidence>
<evidence type="ECO:0000259" key="7">
    <source>
        <dbReference type="PROSITE" id="PS50020"/>
    </source>
</evidence>
<dbReference type="GO" id="GO:0035329">
    <property type="term" value="P:hippo signaling"/>
    <property type="evidence" value="ECO:0007669"/>
    <property type="project" value="TreeGrafter"/>
</dbReference>
<dbReference type="PANTHER" id="PTHR17616">
    <property type="entry name" value="YES-ASSOCIATED PROTEIN YAP1 FAMILY MEMBER"/>
    <property type="match status" value="1"/>
</dbReference>
<dbReference type="SUPFAM" id="SSF51045">
    <property type="entry name" value="WW domain"/>
    <property type="match status" value="1"/>
</dbReference>
<organism evidence="8 9">
    <name type="scientific">Phytophthora palmivora</name>
    <dbReference type="NCBI Taxonomy" id="4796"/>
    <lineage>
        <taxon>Eukaryota</taxon>
        <taxon>Sar</taxon>
        <taxon>Stramenopiles</taxon>
        <taxon>Oomycota</taxon>
        <taxon>Peronosporomycetes</taxon>
        <taxon>Peronosporales</taxon>
        <taxon>Peronosporaceae</taxon>
        <taxon>Phytophthora</taxon>
    </lineage>
</organism>
<dbReference type="EMBL" id="NCKW01003860">
    <property type="protein sequence ID" value="POM75378.1"/>
    <property type="molecule type" value="Genomic_DNA"/>
</dbReference>
<dbReference type="PROSITE" id="PS50020">
    <property type="entry name" value="WW_DOMAIN_2"/>
    <property type="match status" value="1"/>
</dbReference>
<keyword evidence="5" id="KW-0175">Coiled coil</keyword>
<feature type="domain" description="WW" evidence="7">
    <location>
        <begin position="203"/>
        <end position="236"/>
    </location>
</feature>
<proteinExistence type="predicted"/>
<dbReference type="OrthoDB" id="2020426at2759"/>
<feature type="coiled-coil region" evidence="5">
    <location>
        <begin position="66"/>
        <end position="93"/>
    </location>
</feature>
<gene>
    <name evidence="8" type="ORF">PHPALM_7528</name>
</gene>
<dbReference type="Pfam" id="PF00397">
    <property type="entry name" value="WW"/>
    <property type="match status" value="1"/>
</dbReference>
<feature type="region of interest" description="Disordered" evidence="6">
    <location>
        <begin position="120"/>
        <end position="154"/>
    </location>
</feature>
<evidence type="ECO:0000256" key="5">
    <source>
        <dbReference type="SAM" id="Coils"/>
    </source>
</evidence>
<keyword evidence="4" id="KW-0539">Nucleus</keyword>
<evidence type="ECO:0000313" key="8">
    <source>
        <dbReference type="EMBL" id="POM75378.1"/>
    </source>
</evidence>
<evidence type="ECO:0000256" key="1">
    <source>
        <dbReference type="ARBA" id="ARBA00004123"/>
    </source>
</evidence>
<dbReference type="InterPro" id="IPR001202">
    <property type="entry name" value="WW_dom"/>
</dbReference>
<evidence type="ECO:0000256" key="6">
    <source>
        <dbReference type="SAM" id="MobiDB-lite"/>
    </source>
</evidence>
<keyword evidence="8" id="KW-0436">Ligase</keyword>
<evidence type="ECO:0000256" key="2">
    <source>
        <dbReference type="ARBA" id="ARBA00004496"/>
    </source>
</evidence>
<protein>
    <submittedName>
        <fullName evidence="8">Ubiquitin-protein ligase</fullName>
    </submittedName>
</protein>
<dbReference type="PROSITE" id="PS01159">
    <property type="entry name" value="WW_DOMAIN_1"/>
    <property type="match status" value="1"/>
</dbReference>
<evidence type="ECO:0000256" key="3">
    <source>
        <dbReference type="ARBA" id="ARBA00022490"/>
    </source>
</evidence>
<keyword evidence="9" id="KW-1185">Reference proteome</keyword>
<dbReference type="GO" id="GO:0045944">
    <property type="term" value="P:positive regulation of transcription by RNA polymerase II"/>
    <property type="evidence" value="ECO:0007669"/>
    <property type="project" value="TreeGrafter"/>
</dbReference>
<dbReference type="CDD" id="cd00201">
    <property type="entry name" value="WW"/>
    <property type="match status" value="1"/>
</dbReference>
<keyword evidence="3" id="KW-0963">Cytoplasm</keyword>
<dbReference type="GO" id="GO:0003713">
    <property type="term" value="F:transcription coactivator activity"/>
    <property type="evidence" value="ECO:0007669"/>
    <property type="project" value="TreeGrafter"/>
</dbReference>
<dbReference type="GO" id="GO:0005737">
    <property type="term" value="C:cytoplasm"/>
    <property type="evidence" value="ECO:0007669"/>
    <property type="project" value="UniProtKB-SubCell"/>
</dbReference>
<dbReference type="InterPro" id="IPR036020">
    <property type="entry name" value="WW_dom_sf"/>
</dbReference>
<dbReference type="Gene3D" id="2.20.70.10">
    <property type="match status" value="1"/>
</dbReference>